<organism evidence="1 2">
    <name type="scientific">Halalkalibacter wakoensis JCM 9140</name>
    <dbReference type="NCBI Taxonomy" id="1236970"/>
    <lineage>
        <taxon>Bacteria</taxon>
        <taxon>Bacillati</taxon>
        <taxon>Bacillota</taxon>
        <taxon>Bacilli</taxon>
        <taxon>Bacillales</taxon>
        <taxon>Bacillaceae</taxon>
        <taxon>Halalkalibacter</taxon>
    </lineage>
</organism>
<reference evidence="1" key="1">
    <citation type="journal article" date="2014" name="Genome Announc.">
        <title>Draft Genome Sequences of Three Alkaliphilic Bacillus Strains, Bacillus wakoensis JCM 9140T, Bacillus akibai JCM 9157T, and Bacillus hemicellulosilyticus JCM 9152T.</title>
        <authorList>
            <person name="Yuki M."/>
            <person name="Oshima K."/>
            <person name="Suda W."/>
            <person name="Oshida Y."/>
            <person name="Kitamura K."/>
            <person name="Iida T."/>
            <person name="Hattori M."/>
            <person name="Ohkuma M."/>
        </authorList>
    </citation>
    <scope>NUCLEOTIDE SEQUENCE [LARGE SCALE GENOMIC DNA]</scope>
    <source>
        <strain evidence="1">JCM 9140</strain>
    </source>
</reference>
<proteinExistence type="predicted"/>
<dbReference type="RefSeq" id="WP_034742476.1">
    <property type="nucleotide sequence ID" value="NZ_BAUT01000005.1"/>
</dbReference>
<keyword evidence="2" id="KW-1185">Reference proteome</keyword>
<accession>W4PYE7</accession>
<comment type="caution">
    <text evidence="1">The sequence shown here is derived from an EMBL/GenBank/DDBJ whole genome shotgun (WGS) entry which is preliminary data.</text>
</comment>
<dbReference type="AlphaFoldDB" id="W4PYE7"/>
<evidence type="ECO:0000313" key="1">
    <source>
        <dbReference type="EMBL" id="GAE24856.1"/>
    </source>
</evidence>
<evidence type="ECO:0000313" key="2">
    <source>
        <dbReference type="Proteomes" id="UP000018890"/>
    </source>
</evidence>
<dbReference type="OrthoDB" id="2666601at2"/>
<dbReference type="EMBL" id="BAUT01000005">
    <property type="protein sequence ID" value="GAE24856.1"/>
    <property type="molecule type" value="Genomic_DNA"/>
</dbReference>
<sequence>MVKITFNSLSVQEIRKSSAIFSGRNIHLNWKSASKQNEGFGNIQGENNVSINNHSVTYDEDYVDILQKK</sequence>
<gene>
    <name evidence="1" type="ORF">JCM9140_815</name>
</gene>
<dbReference type="Proteomes" id="UP000018890">
    <property type="component" value="Unassembled WGS sequence"/>
</dbReference>
<name>W4PYE7_9BACI</name>
<protein>
    <submittedName>
        <fullName evidence="1">Uncharacterized protein</fullName>
    </submittedName>
</protein>